<dbReference type="InterPro" id="IPR036034">
    <property type="entry name" value="PDZ_sf"/>
</dbReference>
<keyword evidence="4 5" id="KW-0720">Serine protease</keyword>
<dbReference type="InterPro" id="IPR005151">
    <property type="entry name" value="Tail-specific_protease"/>
</dbReference>
<feature type="compositionally biased region" description="Basic and acidic residues" evidence="6">
    <location>
        <begin position="382"/>
        <end position="392"/>
    </location>
</feature>
<reference evidence="8 9" key="1">
    <citation type="submission" date="2019-04" db="EMBL/GenBank/DDBJ databases">
        <title>Saccharibacteria TM7 genomes.</title>
        <authorList>
            <person name="Bor B."/>
            <person name="He X."/>
            <person name="Chen T."/>
            <person name="Dewhirst F.E."/>
        </authorList>
    </citation>
    <scope>NUCLEOTIDE SEQUENCE [LARGE SCALE GENOMIC DNA]</scope>
    <source>
        <strain evidence="8 9">BB001</strain>
    </source>
</reference>
<dbReference type="AlphaFoldDB" id="A0A4P9A2R3"/>
<dbReference type="PANTHER" id="PTHR32060">
    <property type="entry name" value="TAIL-SPECIFIC PROTEASE"/>
    <property type="match status" value="1"/>
</dbReference>
<evidence type="ECO:0000313" key="9">
    <source>
        <dbReference type="Proteomes" id="UP000310639"/>
    </source>
</evidence>
<dbReference type="KEGG" id="nft:FBF37_01060"/>
<feature type="region of interest" description="Disordered" evidence="6">
    <location>
        <begin position="372"/>
        <end position="392"/>
    </location>
</feature>
<dbReference type="SUPFAM" id="SSF50156">
    <property type="entry name" value="PDZ domain-like"/>
    <property type="match status" value="1"/>
</dbReference>
<evidence type="ECO:0000256" key="6">
    <source>
        <dbReference type="SAM" id="MobiDB-lite"/>
    </source>
</evidence>
<sequence length="392" mass="42587">MSKEKARKAQLFAWAVVIAVVSFIAGARSDQIFAAIAPKLGMRYSAERLDTERIQETYRQLKAQYDGNLDTDKLINGASRGLVAATGDPYTTFMDAEEAKEFEKSLNGNIGGGIGAEIGLRNNRPTVVRVLRNSPAEEAQVKAGDIIIAVNGNSVADATTEQVVEKIRGEINTTVKLQVLRNYQRLEMSMTRKQITAPAVEHEIVDGVGILKVYRFGEETGTLARAAAEAFKQNNVQKVILDLRSNPGGTVTAAQALAGLWLDQQDVMTERRGDKVVKTVKSTGKPLLQDMKTVVLIDGSSASASEIVAGALQEYGKAKLVGEKSYGKGSVQQLIKLRDGAQLKVTEARWYTPKGRTIDKTGIEPDEKVGLTANDMNFGKDPQMDAAKKLSW</sequence>
<accession>A0A4P9A2R3</accession>
<dbReference type="NCBIfam" id="TIGR00225">
    <property type="entry name" value="prc"/>
    <property type="match status" value="1"/>
</dbReference>
<name>A0A4P9A2R3_9BACT</name>
<dbReference type="InterPro" id="IPR055210">
    <property type="entry name" value="CtpA/B_N"/>
</dbReference>
<keyword evidence="2 5" id="KW-0645">Protease</keyword>
<dbReference type="GO" id="GO:0030288">
    <property type="term" value="C:outer membrane-bounded periplasmic space"/>
    <property type="evidence" value="ECO:0007669"/>
    <property type="project" value="TreeGrafter"/>
</dbReference>
<dbReference type="Gene3D" id="2.30.42.10">
    <property type="match status" value="1"/>
</dbReference>
<dbReference type="CDD" id="cd06782">
    <property type="entry name" value="cpPDZ_CPP-like"/>
    <property type="match status" value="1"/>
</dbReference>
<dbReference type="Gene3D" id="3.90.226.10">
    <property type="entry name" value="2-enoyl-CoA Hydratase, Chain A, domain 1"/>
    <property type="match status" value="1"/>
</dbReference>
<dbReference type="OrthoDB" id="9812068at2"/>
<dbReference type="Pfam" id="PF03572">
    <property type="entry name" value="Peptidase_S41"/>
    <property type="match status" value="1"/>
</dbReference>
<dbReference type="SUPFAM" id="SSF52096">
    <property type="entry name" value="ClpP/crotonase"/>
    <property type="match status" value="1"/>
</dbReference>
<evidence type="ECO:0000256" key="5">
    <source>
        <dbReference type="RuleBase" id="RU004404"/>
    </source>
</evidence>
<dbReference type="GO" id="GO:0004175">
    <property type="term" value="F:endopeptidase activity"/>
    <property type="evidence" value="ECO:0007669"/>
    <property type="project" value="TreeGrafter"/>
</dbReference>
<dbReference type="Gene3D" id="3.30.750.44">
    <property type="match status" value="1"/>
</dbReference>
<dbReference type="GO" id="GO:0006508">
    <property type="term" value="P:proteolysis"/>
    <property type="evidence" value="ECO:0007669"/>
    <property type="project" value="UniProtKB-KW"/>
</dbReference>
<dbReference type="Pfam" id="PF22694">
    <property type="entry name" value="CtpB_N-like"/>
    <property type="match status" value="1"/>
</dbReference>
<dbReference type="GO" id="GO:0008236">
    <property type="term" value="F:serine-type peptidase activity"/>
    <property type="evidence" value="ECO:0007669"/>
    <property type="project" value="UniProtKB-KW"/>
</dbReference>
<gene>
    <name evidence="8" type="ORF">FBF37_01060</name>
</gene>
<evidence type="ECO:0000256" key="2">
    <source>
        <dbReference type="ARBA" id="ARBA00022670"/>
    </source>
</evidence>
<dbReference type="InterPro" id="IPR029045">
    <property type="entry name" value="ClpP/crotonase-like_dom_sf"/>
</dbReference>
<keyword evidence="3 5" id="KW-0378">Hydrolase</keyword>
<dbReference type="SMART" id="SM00228">
    <property type="entry name" value="PDZ"/>
    <property type="match status" value="1"/>
</dbReference>
<dbReference type="InterPro" id="IPR001478">
    <property type="entry name" value="PDZ"/>
</dbReference>
<dbReference type="CDD" id="cd07560">
    <property type="entry name" value="Peptidase_S41_CPP"/>
    <property type="match status" value="1"/>
</dbReference>
<evidence type="ECO:0000259" key="7">
    <source>
        <dbReference type="PROSITE" id="PS50106"/>
    </source>
</evidence>
<dbReference type="SMART" id="SM00245">
    <property type="entry name" value="TSPc"/>
    <property type="match status" value="1"/>
</dbReference>
<dbReference type="PROSITE" id="PS50106">
    <property type="entry name" value="PDZ"/>
    <property type="match status" value="1"/>
</dbReference>
<protein>
    <submittedName>
        <fullName evidence="8">S41 family peptidase</fullName>
    </submittedName>
</protein>
<proteinExistence type="inferred from homology"/>
<keyword evidence="9" id="KW-1185">Reference proteome</keyword>
<dbReference type="Proteomes" id="UP000310639">
    <property type="component" value="Chromosome"/>
</dbReference>
<evidence type="ECO:0000313" key="8">
    <source>
        <dbReference type="EMBL" id="QCT42062.1"/>
    </source>
</evidence>
<feature type="domain" description="PDZ" evidence="7">
    <location>
        <begin position="99"/>
        <end position="168"/>
    </location>
</feature>
<evidence type="ECO:0000256" key="3">
    <source>
        <dbReference type="ARBA" id="ARBA00022801"/>
    </source>
</evidence>
<dbReference type="InterPro" id="IPR004447">
    <property type="entry name" value="Peptidase_S41A"/>
</dbReference>
<comment type="similarity">
    <text evidence="1 5">Belongs to the peptidase S41A family.</text>
</comment>
<dbReference type="PANTHER" id="PTHR32060:SF30">
    <property type="entry name" value="CARBOXY-TERMINAL PROCESSING PROTEASE CTPA"/>
    <property type="match status" value="1"/>
</dbReference>
<dbReference type="Pfam" id="PF13180">
    <property type="entry name" value="PDZ_2"/>
    <property type="match status" value="1"/>
</dbReference>
<evidence type="ECO:0000256" key="1">
    <source>
        <dbReference type="ARBA" id="ARBA00009179"/>
    </source>
</evidence>
<dbReference type="EMBL" id="CP040004">
    <property type="protein sequence ID" value="QCT42062.1"/>
    <property type="molecule type" value="Genomic_DNA"/>
</dbReference>
<dbReference type="GO" id="GO:0007165">
    <property type="term" value="P:signal transduction"/>
    <property type="evidence" value="ECO:0007669"/>
    <property type="project" value="TreeGrafter"/>
</dbReference>
<evidence type="ECO:0000256" key="4">
    <source>
        <dbReference type="ARBA" id="ARBA00022825"/>
    </source>
</evidence>
<organism evidence="8 9">
    <name type="scientific">Candidatus Nanosynbacter featherlites</name>
    <dbReference type="NCBI Taxonomy" id="2572088"/>
    <lineage>
        <taxon>Bacteria</taxon>
        <taxon>Candidatus Saccharimonadota</taxon>
        <taxon>Candidatus Saccharimonadia</taxon>
        <taxon>Candidatus Nanosynbacterales</taxon>
        <taxon>Candidatus Nanosynbacteraceae</taxon>
        <taxon>Candidatus Nanosynbacter</taxon>
    </lineage>
</organism>
<dbReference type="RefSeq" id="WP_138078648.1">
    <property type="nucleotide sequence ID" value="NZ_CP040004.1"/>
</dbReference>